<dbReference type="Pfam" id="PF08282">
    <property type="entry name" value="Hydrolase_3"/>
    <property type="match status" value="1"/>
</dbReference>
<evidence type="ECO:0000313" key="1">
    <source>
        <dbReference type="EMBL" id="AGM24680.1"/>
    </source>
</evidence>
<dbReference type="eggNOG" id="COG0561">
    <property type="taxonomic scope" value="Bacteria"/>
</dbReference>
<keyword evidence="1" id="KW-0378">Hydrolase</keyword>
<reference evidence="1 2" key="1">
    <citation type="journal article" date="2013" name="Genome Biol. Evol.">
        <title>Complete genomes of two dipteran-associated spiroplasmas provided insights into the origin, dynamics, and impacts of viral invasion in spiroplasma.</title>
        <authorList>
            <person name="Ku C."/>
            <person name="Lo W.S."/>
            <person name="Chen L.L."/>
            <person name="Kuo C.H."/>
        </authorList>
    </citation>
    <scope>NUCLEOTIDE SEQUENCE [LARGE SCALE GENOMIC DNA]</scope>
    <source>
        <strain evidence="1 2">DF-1</strain>
    </source>
</reference>
<dbReference type="Gene3D" id="3.30.1240.10">
    <property type="match status" value="1"/>
</dbReference>
<gene>
    <name evidence="1" type="ORF">SCHRY_v1c00930</name>
</gene>
<dbReference type="PANTHER" id="PTHR10000:SF8">
    <property type="entry name" value="HAD SUPERFAMILY HYDROLASE-LIKE, TYPE 3"/>
    <property type="match status" value="1"/>
</dbReference>
<dbReference type="KEGG" id="scr:SCHRY_v1c00930"/>
<dbReference type="OrthoDB" id="388395at2"/>
<dbReference type="InterPro" id="IPR023214">
    <property type="entry name" value="HAD_sf"/>
</dbReference>
<evidence type="ECO:0000313" key="2">
    <source>
        <dbReference type="Proteomes" id="UP000013964"/>
    </source>
</evidence>
<organism evidence="1 2">
    <name type="scientific">Spiroplasma chrysopicola DF-1</name>
    <dbReference type="NCBI Taxonomy" id="1276227"/>
    <lineage>
        <taxon>Bacteria</taxon>
        <taxon>Bacillati</taxon>
        <taxon>Mycoplasmatota</taxon>
        <taxon>Mollicutes</taxon>
        <taxon>Entomoplasmatales</taxon>
        <taxon>Spiroplasmataceae</taxon>
        <taxon>Spiroplasma</taxon>
    </lineage>
</organism>
<sequence>MQLKINEHSIKVIVTDIDGTLLTDQRTVLPATSTILKDLQAKGYFVSIASGRMPMGFNEYSELIEIKKYGGYVIGANGAIIYNLKKDKTIKSILIPKKAIKVVTNILLANNCNFNLLYHRSKAIYFSDKDYFNSKLTPGAFLDGAKRAVLFKPRRYRVGYKIVMYAPSQKVFDKVLVLLGQIEAIKVEKLSATSCDIVSCHVSKSEGIVNLLTVLNKKYRLKLTKNNVLYFGDNYNDLSVFKTFPYAIAMENSPPEVIKLAYAVTSSNNDGGISDYLTKMIK</sequence>
<dbReference type="PROSITE" id="PS01228">
    <property type="entry name" value="COF_1"/>
    <property type="match status" value="1"/>
</dbReference>
<dbReference type="PANTHER" id="PTHR10000">
    <property type="entry name" value="PHOSPHOSERINE PHOSPHATASE"/>
    <property type="match status" value="1"/>
</dbReference>
<dbReference type="EMBL" id="CP005077">
    <property type="protein sequence ID" value="AGM24680.1"/>
    <property type="molecule type" value="Genomic_DNA"/>
</dbReference>
<accession>R4UEZ9</accession>
<protein>
    <submittedName>
        <fullName evidence="1">Cof-like hydrolase</fullName>
    </submittedName>
</protein>
<dbReference type="SUPFAM" id="SSF56784">
    <property type="entry name" value="HAD-like"/>
    <property type="match status" value="1"/>
</dbReference>
<proteinExistence type="predicted"/>
<dbReference type="HOGENOM" id="CLU_044146_3_1_14"/>
<dbReference type="GO" id="GO:0000287">
    <property type="term" value="F:magnesium ion binding"/>
    <property type="evidence" value="ECO:0007669"/>
    <property type="project" value="TreeGrafter"/>
</dbReference>
<dbReference type="Proteomes" id="UP000013964">
    <property type="component" value="Chromosome"/>
</dbReference>
<dbReference type="InterPro" id="IPR036412">
    <property type="entry name" value="HAD-like_sf"/>
</dbReference>
<dbReference type="RefSeq" id="WP_016338507.1">
    <property type="nucleotide sequence ID" value="NC_021280.1"/>
</dbReference>
<dbReference type="InterPro" id="IPR006379">
    <property type="entry name" value="HAD-SF_hydro_IIB"/>
</dbReference>
<dbReference type="GO" id="GO:0016791">
    <property type="term" value="F:phosphatase activity"/>
    <property type="evidence" value="ECO:0007669"/>
    <property type="project" value="TreeGrafter"/>
</dbReference>
<dbReference type="GO" id="GO:0005829">
    <property type="term" value="C:cytosol"/>
    <property type="evidence" value="ECO:0007669"/>
    <property type="project" value="TreeGrafter"/>
</dbReference>
<dbReference type="STRING" id="1276227.SCHRY_v1c00930"/>
<name>R4UEZ9_9MOLU</name>
<dbReference type="InterPro" id="IPR000150">
    <property type="entry name" value="Cof"/>
</dbReference>
<dbReference type="NCBIfam" id="TIGR01484">
    <property type="entry name" value="HAD-SF-IIB"/>
    <property type="match status" value="1"/>
</dbReference>
<dbReference type="PATRIC" id="fig|1276227.3.peg.93"/>
<keyword evidence="2" id="KW-1185">Reference proteome</keyword>
<dbReference type="AlphaFoldDB" id="R4UEZ9"/>
<dbReference type="NCBIfam" id="TIGR00099">
    <property type="entry name" value="Cof-subfamily"/>
    <property type="match status" value="1"/>
</dbReference>
<dbReference type="Gene3D" id="3.40.50.1000">
    <property type="entry name" value="HAD superfamily/HAD-like"/>
    <property type="match status" value="1"/>
</dbReference>